<proteinExistence type="predicted"/>
<dbReference type="AlphaFoldDB" id="A0A1V8SN12"/>
<sequence length="527" mass="58263">MAVKTPQKVEVATPKKEASKKSTSKAETIKFEESAKKQTPKKDTAKKDTPKKETSKKDVTPSDDEDDDVKPTPAKKKKEPVKYTALTKEVGGLPVPVDITFMGESVQSKAGKPGTFSHTLKLDATAPFELVQTYVANDGVYEGAQVIVLRPAKPFKLMQLPEELRQRIYNFYFAPKGEAISVDTKRKGGGGVVYAKSYAEGSKFRIALLAISQEVHKEATSTFYSQPISVPDTTSVLEFLGSLPNYAKPMLRDLTIKSVQRNPRTAFSFLQEAKYLRKLTLKSWYYHNEEPTKAATVFWSEASKMLEALATVTADKVQRTFIEVKEDPAEPVKSGVKQVEVASDGIVTEMEITKTEQTDTEMAEADAPAAPAANTDGMHPTITTDGDTTFPIVASDLFDGTVTTSAIVKPSKPAPQVIETKGKRSDAIDILHFDDEFFTFKDDEGDKSMYDDEMVEEFKDALKAKLNISNVHTWACVCGSLVRGHVCGEELEKRCKAEIEKKRLDEEFGHLKQGHGGVEMLRAIYAF</sequence>
<dbReference type="PANTHER" id="PTHR42085">
    <property type="entry name" value="F-BOX DOMAIN-CONTAINING PROTEIN"/>
    <property type="match status" value="1"/>
</dbReference>
<feature type="compositionally biased region" description="Basic and acidic residues" evidence="1">
    <location>
        <begin position="27"/>
        <end position="60"/>
    </location>
</feature>
<dbReference type="InterPro" id="IPR038883">
    <property type="entry name" value="AN11006-like"/>
</dbReference>
<dbReference type="Proteomes" id="UP000192596">
    <property type="component" value="Unassembled WGS sequence"/>
</dbReference>
<gene>
    <name evidence="2" type="ORF">B0A48_13698</name>
</gene>
<organism evidence="2 3">
    <name type="scientific">Cryoendolithus antarcticus</name>
    <dbReference type="NCBI Taxonomy" id="1507870"/>
    <lineage>
        <taxon>Eukaryota</taxon>
        <taxon>Fungi</taxon>
        <taxon>Dikarya</taxon>
        <taxon>Ascomycota</taxon>
        <taxon>Pezizomycotina</taxon>
        <taxon>Dothideomycetes</taxon>
        <taxon>Dothideomycetidae</taxon>
        <taxon>Cladosporiales</taxon>
        <taxon>Cladosporiaceae</taxon>
        <taxon>Cryoendolithus</taxon>
    </lineage>
</organism>
<reference evidence="3" key="1">
    <citation type="submission" date="2017-03" db="EMBL/GenBank/DDBJ databases">
        <title>Genomes of endolithic fungi from Antarctica.</title>
        <authorList>
            <person name="Coleine C."/>
            <person name="Masonjones S."/>
            <person name="Stajich J.E."/>
        </authorList>
    </citation>
    <scope>NUCLEOTIDE SEQUENCE [LARGE SCALE GENOMIC DNA]</scope>
    <source>
        <strain evidence="3">CCFEE 5527</strain>
    </source>
</reference>
<dbReference type="PANTHER" id="PTHR42085:SF8">
    <property type="entry name" value="F-BOX DOMAIN-CONTAINING PROTEIN"/>
    <property type="match status" value="1"/>
</dbReference>
<protein>
    <submittedName>
        <fullName evidence="2">Uncharacterized protein</fullName>
    </submittedName>
</protein>
<comment type="caution">
    <text evidence="2">The sequence shown here is derived from an EMBL/GenBank/DDBJ whole genome shotgun (WGS) entry which is preliminary data.</text>
</comment>
<name>A0A1V8SN12_9PEZI</name>
<dbReference type="EMBL" id="NAJO01000035">
    <property type="protein sequence ID" value="OQO00351.1"/>
    <property type="molecule type" value="Genomic_DNA"/>
</dbReference>
<keyword evidence="3" id="KW-1185">Reference proteome</keyword>
<feature type="region of interest" description="Disordered" evidence="1">
    <location>
        <begin position="1"/>
        <end position="80"/>
    </location>
</feature>
<evidence type="ECO:0000313" key="3">
    <source>
        <dbReference type="Proteomes" id="UP000192596"/>
    </source>
</evidence>
<evidence type="ECO:0000313" key="2">
    <source>
        <dbReference type="EMBL" id="OQO00351.1"/>
    </source>
</evidence>
<evidence type="ECO:0000256" key="1">
    <source>
        <dbReference type="SAM" id="MobiDB-lite"/>
    </source>
</evidence>
<accession>A0A1V8SN12</accession>
<dbReference type="OrthoDB" id="62952at2759"/>
<dbReference type="InParanoid" id="A0A1V8SN12"/>